<protein>
    <submittedName>
        <fullName evidence="2">Jg26820 protein</fullName>
    </submittedName>
</protein>
<feature type="region of interest" description="Disordered" evidence="1">
    <location>
        <begin position="1"/>
        <end position="40"/>
    </location>
</feature>
<evidence type="ECO:0000313" key="3">
    <source>
        <dbReference type="Proteomes" id="UP000838756"/>
    </source>
</evidence>
<dbReference type="AlphaFoldDB" id="A0A8S4SK44"/>
<proteinExistence type="predicted"/>
<name>A0A8S4SK44_9NEOP</name>
<keyword evidence="3" id="KW-1185">Reference proteome</keyword>
<evidence type="ECO:0000313" key="2">
    <source>
        <dbReference type="EMBL" id="CAH2262189.1"/>
    </source>
</evidence>
<dbReference type="Proteomes" id="UP000838756">
    <property type="component" value="Unassembled WGS sequence"/>
</dbReference>
<reference evidence="2" key="1">
    <citation type="submission" date="2022-03" db="EMBL/GenBank/DDBJ databases">
        <authorList>
            <person name="Lindestad O."/>
        </authorList>
    </citation>
    <scope>NUCLEOTIDE SEQUENCE</scope>
</reference>
<comment type="caution">
    <text evidence="2">The sequence shown here is derived from an EMBL/GenBank/DDBJ whole genome shotgun (WGS) entry which is preliminary data.</text>
</comment>
<dbReference type="OrthoDB" id="7474908at2759"/>
<accession>A0A8S4SK44</accession>
<organism evidence="2 3">
    <name type="scientific">Pararge aegeria aegeria</name>
    <dbReference type="NCBI Taxonomy" id="348720"/>
    <lineage>
        <taxon>Eukaryota</taxon>
        <taxon>Metazoa</taxon>
        <taxon>Ecdysozoa</taxon>
        <taxon>Arthropoda</taxon>
        <taxon>Hexapoda</taxon>
        <taxon>Insecta</taxon>
        <taxon>Pterygota</taxon>
        <taxon>Neoptera</taxon>
        <taxon>Endopterygota</taxon>
        <taxon>Lepidoptera</taxon>
        <taxon>Glossata</taxon>
        <taxon>Ditrysia</taxon>
        <taxon>Papilionoidea</taxon>
        <taxon>Nymphalidae</taxon>
        <taxon>Satyrinae</taxon>
        <taxon>Satyrini</taxon>
        <taxon>Parargina</taxon>
        <taxon>Pararge</taxon>
    </lineage>
</organism>
<gene>
    <name evidence="2" type="primary">jg26820</name>
    <name evidence="2" type="ORF">PAEG_LOCUS24107</name>
</gene>
<sequence length="85" mass="9386">MSRKRSRVRTEEEMSSILESGGGEGPNGSDTSFESTSRTSITDAGPMEWIIYVVLNQYYKEVKSCPTGGILFILRTQHTCLGCFG</sequence>
<dbReference type="EMBL" id="CAKXAJ010026211">
    <property type="protein sequence ID" value="CAH2262189.1"/>
    <property type="molecule type" value="Genomic_DNA"/>
</dbReference>
<evidence type="ECO:0000256" key="1">
    <source>
        <dbReference type="SAM" id="MobiDB-lite"/>
    </source>
</evidence>
<feature type="compositionally biased region" description="Polar residues" evidence="1">
    <location>
        <begin position="28"/>
        <end position="40"/>
    </location>
</feature>